<evidence type="ECO:0000256" key="2">
    <source>
        <dbReference type="SAM" id="Phobius"/>
    </source>
</evidence>
<dbReference type="AlphaFoldDB" id="A0A370TJP5"/>
<dbReference type="OrthoDB" id="4492972at2759"/>
<organism evidence="3 4">
    <name type="scientific">Venustampulla echinocandica</name>
    <dbReference type="NCBI Taxonomy" id="2656787"/>
    <lineage>
        <taxon>Eukaryota</taxon>
        <taxon>Fungi</taxon>
        <taxon>Dikarya</taxon>
        <taxon>Ascomycota</taxon>
        <taxon>Pezizomycotina</taxon>
        <taxon>Leotiomycetes</taxon>
        <taxon>Helotiales</taxon>
        <taxon>Pleuroascaceae</taxon>
        <taxon>Venustampulla</taxon>
    </lineage>
</organism>
<evidence type="ECO:0000256" key="1">
    <source>
        <dbReference type="SAM" id="MobiDB-lite"/>
    </source>
</evidence>
<feature type="transmembrane region" description="Helical" evidence="2">
    <location>
        <begin position="12"/>
        <end position="31"/>
    </location>
</feature>
<feature type="region of interest" description="Disordered" evidence="1">
    <location>
        <begin position="67"/>
        <end position="100"/>
    </location>
</feature>
<feature type="region of interest" description="Disordered" evidence="1">
    <location>
        <begin position="219"/>
        <end position="258"/>
    </location>
</feature>
<dbReference type="GeneID" id="43599209"/>
<dbReference type="Proteomes" id="UP000254866">
    <property type="component" value="Unassembled WGS sequence"/>
</dbReference>
<sequence length="258" mass="28033">MISLLNRIPTLPIVILFSISLGIFAWFTTVIAFSVLLFRVALVYIDLAIAVIPYYLQGGARRILADPASQKHTTASSPPPSVARRRRRRTSSSSTLSATGSLTPVRNLASRSDSYVLLSSPNSVLGLSASVGPTRDFEGVGGWRLDNPSDEDEGLWTKINSRLELPANYGRRHKRSLTSGCVPQRGEVKWGRRDGEDATIMNTGRTRTPPTVPIIGGGFGDGYFASPRQNSPKHDRRAPSLGATSNESPTLGLTMKKR</sequence>
<keyword evidence="2" id="KW-0472">Membrane</keyword>
<dbReference type="RefSeq" id="XP_031868404.1">
    <property type="nucleotide sequence ID" value="XM_032014983.1"/>
</dbReference>
<name>A0A370TJP5_9HELO</name>
<comment type="caution">
    <text evidence="3">The sequence shown here is derived from an EMBL/GenBank/DDBJ whole genome shotgun (WGS) entry which is preliminary data.</text>
</comment>
<feature type="compositionally biased region" description="Low complexity" evidence="1">
    <location>
        <begin position="91"/>
        <end position="100"/>
    </location>
</feature>
<reference evidence="3 4" key="1">
    <citation type="journal article" date="2018" name="IMA Fungus">
        <title>IMA Genome-F 9: Draft genome sequence of Annulohypoxylon stygium, Aspergillus mulundensis, Berkeleyomyces basicola (syn. Thielaviopsis basicola), Ceratocystis smalleyi, two Cercospora beticola strains, Coleophoma cylindrospora, Fusarium fracticaudum, Phialophora cf. hyalina, and Morchella septimelata.</title>
        <authorList>
            <person name="Wingfield B.D."/>
            <person name="Bills G.F."/>
            <person name="Dong Y."/>
            <person name="Huang W."/>
            <person name="Nel W.J."/>
            <person name="Swalarsk-Parry B.S."/>
            <person name="Vaghefi N."/>
            <person name="Wilken P.M."/>
            <person name="An Z."/>
            <person name="de Beer Z.W."/>
            <person name="De Vos L."/>
            <person name="Chen L."/>
            <person name="Duong T.A."/>
            <person name="Gao Y."/>
            <person name="Hammerbacher A."/>
            <person name="Kikkert J.R."/>
            <person name="Li Y."/>
            <person name="Li H."/>
            <person name="Li K."/>
            <person name="Li Q."/>
            <person name="Liu X."/>
            <person name="Ma X."/>
            <person name="Naidoo K."/>
            <person name="Pethybridge S.J."/>
            <person name="Sun J."/>
            <person name="Steenkamp E.T."/>
            <person name="van der Nest M.A."/>
            <person name="van Wyk S."/>
            <person name="Wingfield M.J."/>
            <person name="Xiong C."/>
            <person name="Yue Q."/>
            <person name="Zhang X."/>
        </authorList>
    </citation>
    <scope>NUCLEOTIDE SEQUENCE [LARGE SCALE GENOMIC DNA]</scope>
    <source>
        <strain evidence="3 4">BP 5553</strain>
    </source>
</reference>
<proteinExistence type="predicted"/>
<evidence type="ECO:0000313" key="4">
    <source>
        <dbReference type="Proteomes" id="UP000254866"/>
    </source>
</evidence>
<keyword evidence="4" id="KW-1185">Reference proteome</keyword>
<accession>A0A370TJP5</accession>
<gene>
    <name evidence="3" type="ORF">BP5553_06360</name>
</gene>
<evidence type="ECO:0000313" key="3">
    <source>
        <dbReference type="EMBL" id="RDL35748.1"/>
    </source>
</evidence>
<keyword evidence="2" id="KW-0812">Transmembrane</keyword>
<dbReference type="EMBL" id="NPIC01000005">
    <property type="protein sequence ID" value="RDL35748.1"/>
    <property type="molecule type" value="Genomic_DNA"/>
</dbReference>
<protein>
    <submittedName>
        <fullName evidence="3">Uncharacterized protein</fullName>
    </submittedName>
</protein>
<feature type="compositionally biased region" description="Polar residues" evidence="1">
    <location>
        <begin position="242"/>
        <end position="251"/>
    </location>
</feature>
<keyword evidence="2" id="KW-1133">Transmembrane helix</keyword>